<dbReference type="Proteomes" id="UP000727407">
    <property type="component" value="Unassembled WGS sequence"/>
</dbReference>
<accession>A0A8J4TW16</accession>
<reference evidence="2" key="1">
    <citation type="submission" date="2020-07" db="EMBL/GenBank/DDBJ databases">
        <title>Clarias magur genome sequencing, assembly and annotation.</title>
        <authorList>
            <person name="Kushwaha B."/>
            <person name="Kumar R."/>
            <person name="Das P."/>
            <person name="Joshi C.G."/>
            <person name="Kumar D."/>
            <person name="Nagpure N.S."/>
            <person name="Pandey M."/>
            <person name="Agarwal S."/>
            <person name="Srivastava S."/>
            <person name="Singh M."/>
            <person name="Sahoo L."/>
            <person name="Jayasankar P."/>
            <person name="Meher P.K."/>
            <person name="Koringa P.G."/>
            <person name="Iquebal M.A."/>
            <person name="Das S.P."/>
            <person name="Bit A."/>
            <person name="Patnaik S."/>
            <person name="Patel N."/>
            <person name="Shah T.M."/>
            <person name="Hinsu A."/>
            <person name="Jena J.K."/>
        </authorList>
    </citation>
    <scope>NUCLEOTIDE SEQUENCE</scope>
    <source>
        <strain evidence="2">CIFAMagur01</strain>
        <tissue evidence="2">Testis</tissue>
    </source>
</reference>
<sequence length="100" mass="11244">MIRLARRRSGLQRAKEQSPHGEIKNRKRLPCGGNPHPQIKHSAYPYSARTPSSTANSLSVSFLKTASAPTLFTVRSRAELVPQYSIPRIPRSNEPPQQRQ</sequence>
<evidence type="ECO:0000313" key="3">
    <source>
        <dbReference type="Proteomes" id="UP000727407"/>
    </source>
</evidence>
<dbReference type="AlphaFoldDB" id="A0A8J4TW16"/>
<protein>
    <submittedName>
        <fullName evidence="2">Protein HIR2</fullName>
    </submittedName>
</protein>
<feature type="region of interest" description="Disordered" evidence="1">
    <location>
        <begin position="1"/>
        <end position="51"/>
    </location>
</feature>
<evidence type="ECO:0000313" key="2">
    <source>
        <dbReference type="EMBL" id="KAF5896668.1"/>
    </source>
</evidence>
<name>A0A8J4TW16_CLAMG</name>
<comment type="caution">
    <text evidence="2">The sequence shown here is derived from an EMBL/GenBank/DDBJ whole genome shotgun (WGS) entry which is preliminary data.</text>
</comment>
<proteinExistence type="predicted"/>
<evidence type="ECO:0000256" key="1">
    <source>
        <dbReference type="SAM" id="MobiDB-lite"/>
    </source>
</evidence>
<organism evidence="2 3">
    <name type="scientific">Clarias magur</name>
    <name type="common">Asian catfish</name>
    <name type="synonym">Macropteronotus magur</name>
    <dbReference type="NCBI Taxonomy" id="1594786"/>
    <lineage>
        <taxon>Eukaryota</taxon>
        <taxon>Metazoa</taxon>
        <taxon>Chordata</taxon>
        <taxon>Craniata</taxon>
        <taxon>Vertebrata</taxon>
        <taxon>Euteleostomi</taxon>
        <taxon>Actinopterygii</taxon>
        <taxon>Neopterygii</taxon>
        <taxon>Teleostei</taxon>
        <taxon>Ostariophysi</taxon>
        <taxon>Siluriformes</taxon>
        <taxon>Clariidae</taxon>
        <taxon>Clarias</taxon>
    </lineage>
</organism>
<keyword evidence="3" id="KW-1185">Reference proteome</keyword>
<feature type="compositionally biased region" description="Basic residues" evidence="1">
    <location>
        <begin position="1"/>
        <end position="10"/>
    </location>
</feature>
<gene>
    <name evidence="2" type="primary">hir2</name>
    <name evidence="2" type="ORF">DAT39_013621</name>
</gene>
<feature type="compositionally biased region" description="Basic and acidic residues" evidence="1">
    <location>
        <begin position="13"/>
        <end position="24"/>
    </location>
</feature>
<dbReference type="EMBL" id="QNUK01000268">
    <property type="protein sequence ID" value="KAF5896668.1"/>
    <property type="molecule type" value="Genomic_DNA"/>
</dbReference>